<name>A0A7S3K428_9STRA</name>
<reference evidence="2" key="1">
    <citation type="submission" date="2021-01" db="EMBL/GenBank/DDBJ databases">
        <authorList>
            <person name="Corre E."/>
            <person name="Pelletier E."/>
            <person name="Niang G."/>
            <person name="Scheremetjew M."/>
            <person name="Finn R."/>
            <person name="Kale V."/>
            <person name="Holt S."/>
            <person name="Cochrane G."/>
            <person name="Meng A."/>
            <person name="Brown T."/>
            <person name="Cohen L."/>
        </authorList>
    </citation>
    <scope>NUCLEOTIDE SEQUENCE</scope>
    <source>
        <strain evidence="2">CCMP1510</strain>
    </source>
</reference>
<evidence type="ECO:0000313" key="2">
    <source>
        <dbReference type="EMBL" id="CAE0374297.1"/>
    </source>
</evidence>
<gene>
    <name evidence="2" type="ORF">ALAG00032_LOCUS15100</name>
</gene>
<dbReference type="EMBL" id="HBIJ01023006">
    <property type="protein sequence ID" value="CAE0374297.1"/>
    <property type="molecule type" value="Transcribed_RNA"/>
</dbReference>
<organism evidence="2">
    <name type="scientific">Aureoumbra lagunensis</name>
    <dbReference type="NCBI Taxonomy" id="44058"/>
    <lineage>
        <taxon>Eukaryota</taxon>
        <taxon>Sar</taxon>
        <taxon>Stramenopiles</taxon>
        <taxon>Ochrophyta</taxon>
        <taxon>Pelagophyceae</taxon>
        <taxon>Pelagomonadales</taxon>
        <taxon>Aureoumbra</taxon>
    </lineage>
</organism>
<accession>A0A7S3K428</accession>
<proteinExistence type="predicted"/>
<dbReference type="AlphaFoldDB" id="A0A7S3K428"/>
<protein>
    <recommendedName>
        <fullName evidence="3">Plastid lipid-associated protein/fibrillin conserved domain-containing protein</fullName>
    </recommendedName>
</protein>
<evidence type="ECO:0000256" key="1">
    <source>
        <dbReference type="SAM" id="Phobius"/>
    </source>
</evidence>
<keyword evidence="1" id="KW-0472">Membrane</keyword>
<sequence length="349" mass="38544">MTYFLLYFLLYVSVIAWKPLLFSGGQITSLRKNRRPLGGVQKATSAEAAELLQAIKRTDRGIRCSYEERCRINALIETCENSEWENRDEWLFRNSEVLYVGQSASIKSNAAGGKFRGRMGRFLFQTQGLYQNLFRKEAINMVAFRLFGLIPGLVVLRGSLNPINATTVRADFEPPVISLAGLFRLRVGPTSSVALTTTYLDQRLRISRGANSQAPFIFAAVSQNDPKANAWRPSFSDRYLSAKKIGRAAIVFSSLGLLWQMLFQNKNFLSFFFLGIGLLGLRLITSTGGIVVDENLHSSLPILPVSTSPPPPLKTTPAYSSSLNTSATANINSRKNSTSSLSSTLLPPS</sequence>
<evidence type="ECO:0008006" key="3">
    <source>
        <dbReference type="Google" id="ProtNLM"/>
    </source>
</evidence>
<keyword evidence="1" id="KW-1133">Transmembrane helix</keyword>
<keyword evidence="1" id="KW-0812">Transmembrane</keyword>
<feature type="transmembrane region" description="Helical" evidence="1">
    <location>
        <begin position="6"/>
        <end position="25"/>
    </location>
</feature>
<feature type="transmembrane region" description="Helical" evidence="1">
    <location>
        <begin position="268"/>
        <end position="292"/>
    </location>
</feature>